<feature type="compositionally biased region" description="Gly residues" evidence="1">
    <location>
        <begin position="1"/>
        <end position="12"/>
    </location>
</feature>
<protein>
    <submittedName>
        <fullName evidence="2">Uncharacterized protein</fullName>
    </submittedName>
</protein>
<name>A0A1T1NXS0_9XANT</name>
<gene>
    <name evidence="2" type="ORF">Xmlh_14440</name>
</gene>
<sequence>MVGRGLGIGESGIGNRESEKPGPRVAWVFAGRQGGRYIAARERLIKRGAPGAGAGRQPVPL</sequence>
<evidence type="ECO:0000256" key="1">
    <source>
        <dbReference type="SAM" id="MobiDB-lite"/>
    </source>
</evidence>
<comment type="caution">
    <text evidence="2">The sequence shown here is derived from an EMBL/GenBank/DDBJ whole genome shotgun (WGS) entry which is preliminary data.</text>
</comment>
<evidence type="ECO:0000313" key="2">
    <source>
        <dbReference type="EMBL" id="OOW68175.1"/>
    </source>
</evidence>
<accession>A0A1T1NXS0</accession>
<organism evidence="2 3">
    <name type="scientific">Xanthomonas axonopodis pv. melhusii</name>
    <dbReference type="NCBI Taxonomy" id="487834"/>
    <lineage>
        <taxon>Bacteria</taxon>
        <taxon>Pseudomonadati</taxon>
        <taxon>Pseudomonadota</taxon>
        <taxon>Gammaproteobacteria</taxon>
        <taxon>Lysobacterales</taxon>
        <taxon>Lysobacteraceae</taxon>
        <taxon>Xanthomonas</taxon>
    </lineage>
</organism>
<dbReference type="EMBL" id="LOJW01000031">
    <property type="protein sequence ID" value="OOW68175.1"/>
    <property type="molecule type" value="Genomic_DNA"/>
</dbReference>
<proteinExistence type="predicted"/>
<feature type="region of interest" description="Disordered" evidence="1">
    <location>
        <begin position="1"/>
        <end position="21"/>
    </location>
</feature>
<dbReference type="Proteomes" id="UP000190559">
    <property type="component" value="Unassembled WGS sequence"/>
</dbReference>
<dbReference type="AlphaFoldDB" id="A0A1T1NXS0"/>
<evidence type="ECO:0000313" key="3">
    <source>
        <dbReference type="Proteomes" id="UP000190559"/>
    </source>
</evidence>
<reference evidence="2 3" key="1">
    <citation type="submission" date="2015-12" db="EMBL/GenBank/DDBJ databases">
        <authorList>
            <person name="Shamseldin A."/>
            <person name="Moawad H."/>
            <person name="Abd El-Rahim W.M."/>
            <person name="Sadowsky M.J."/>
        </authorList>
    </citation>
    <scope>NUCLEOTIDE SEQUENCE [LARGE SCALE GENOMIC DNA]</scope>
    <source>
        <strain evidence="2 3">LMG9050</strain>
    </source>
</reference>